<organism evidence="1 2">
    <name type="scientific">Sphingomonas rustica</name>
    <dbReference type="NCBI Taxonomy" id="3103142"/>
    <lineage>
        <taxon>Bacteria</taxon>
        <taxon>Pseudomonadati</taxon>
        <taxon>Pseudomonadota</taxon>
        <taxon>Alphaproteobacteria</taxon>
        <taxon>Sphingomonadales</taxon>
        <taxon>Sphingomonadaceae</taxon>
        <taxon>Sphingomonas</taxon>
    </lineage>
</organism>
<sequence length="110" mass="12048">MTPTLLLAATLLLPRHVQEAPPPSADEIVVIGERMRRLKLSTKTDRKTGAPICVFRRRSGDPAFDAMMCEAVLTCAKTVKTVPQMETCVGPTVQAYARDLTARRRSAPTP</sequence>
<evidence type="ECO:0000313" key="1">
    <source>
        <dbReference type="EMBL" id="MEN3749643.1"/>
    </source>
</evidence>
<reference evidence="1 2" key="1">
    <citation type="submission" date="2024-05" db="EMBL/GenBank/DDBJ databases">
        <title>Sphingomonas sp. HF-S3 16S ribosomal RNA gene Genome sequencing and assembly.</title>
        <authorList>
            <person name="Lee H."/>
        </authorList>
    </citation>
    <scope>NUCLEOTIDE SEQUENCE [LARGE SCALE GENOMIC DNA]</scope>
    <source>
        <strain evidence="1 2">HF-S3</strain>
    </source>
</reference>
<protein>
    <recommendedName>
        <fullName evidence="3">UrcA family protein</fullName>
    </recommendedName>
</protein>
<proteinExistence type="predicted"/>
<comment type="caution">
    <text evidence="1">The sequence shown here is derived from an EMBL/GenBank/DDBJ whole genome shotgun (WGS) entry which is preliminary data.</text>
</comment>
<dbReference type="Proteomes" id="UP001427805">
    <property type="component" value="Unassembled WGS sequence"/>
</dbReference>
<dbReference type="RefSeq" id="WP_346248687.1">
    <property type="nucleotide sequence ID" value="NZ_JBDIZK010000015.1"/>
</dbReference>
<evidence type="ECO:0000313" key="2">
    <source>
        <dbReference type="Proteomes" id="UP001427805"/>
    </source>
</evidence>
<keyword evidence="2" id="KW-1185">Reference proteome</keyword>
<evidence type="ECO:0008006" key="3">
    <source>
        <dbReference type="Google" id="ProtNLM"/>
    </source>
</evidence>
<name>A0ABV0BDM2_9SPHN</name>
<gene>
    <name evidence="1" type="ORF">TPR58_20890</name>
</gene>
<accession>A0ABV0BDM2</accession>
<dbReference type="EMBL" id="JBDIZK010000015">
    <property type="protein sequence ID" value="MEN3749643.1"/>
    <property type="molecule type" value="Genomic_DNA"/>
</dbReference>